<sequence>MSKTLKWLYSLASLLLVSLLAFVVVASQRQLILPSEWAWLNTDLQLPTFIEEHYHFVYFWLALIFIAIILVTVLVVIFYPRTYTEIPLLEKDTSLLLKKSALEGYIRTCILESNLLVHPSVTVTMYKKKFKVHVKGAVTNEVGFANAAVGAKKVIEDGIQQYIGVDRPVNFKVFVDELQTAGQTGRVVNRVL</sequence>
<keyword evidence="1" id="KW-0812">Transmembrane</keyword>
<evidence type="ECO:0000256" key="1">
    <source>
        <dbReference type="SAM" id="Phobius"/>
    </source>
</evidence>
<accession>A0ABV2JLM7</accession>
<dbReference type="NCBIfam" id="NF033218">
    <property type="entry name" value="anchor_AmaP"/>
    <property type="match status" value="1"/>
</dbReference>
<proteinExistence type="predicted"/>
<keyword evidence="1" id="KW-1133">Transmembrane helix</keyword>
<keyword evidence="1" id="KW-0472">Membrane</keyword>
<reference evidence="2 3" key="1">
    <citation type="submission" date="2024-06" db="EMBL/GenBank/DDBJ databases">
        <title>Genomic Encyclopedia of Type Strains, Phase IV (KMG-IV): sequencing the most valuable type-strain genomes for metagenomic binning, comparative biology and taxonomic classification.</title>
        <authorList>
            <person name="Goeker M."/>
        </authorList>
    </citation>
    <scope>NUCLEOTIDE SEQUENCE [LARGE SCALE GENOMIC DNA]</scope>
    <source>
        <strain evidence="2 3">DSM 15349</strain>
    </source>
</reference>
<name>A0ABV2JLM7_9STRE</name>
<feature type="transmembrane region" description="Helical" evidence="1">
    <location>
        <begin position="57"/>
        <end position="79"/>
    </location>
</feature>
<comment type="caution">
    <text evidence="2">The sequence shown here is derived from an EMBL/GenBank/DDBJ whole genome shotgun (WGS) entry which is preliminary data.</text>
</comment>
<gene>
    <name evidence="2" type="ORF">ABID27_001437</name>
</gene>
<evidence type="ECO:0000313" key="2">
    <source>
        <dbReference type="EMBL" id="MET3644806.1"/>
    </source>
</evidence>
<evidence type="ECO:0008006" key="4">
    <source>
        <dbReference type="Google" id="ProtNLM"/>
    </source>
</evidence>
<dbReference type="EMBL" id="JBEPMK010000005">
    <property type="protein sequence ID" value="MET3644806.1"/>
    <property type="molecule type" value="Genomic_DNA"/>
</dbReference>
<evidence type="ECO:0000313" key="3">
    <source>
        <dbReference type="Proteomes" id="UP001549055"/>
    </source>
</evidence>
<keyword evidence="3" id="KW-1185">Reference proteome</keyword>
<dbReference type="Proteomes" id="UP001549055">
    <property type="component" value="Unassembled WGS sequence"/>
</dbReference>
<organism evidence="2 3">
    <name type="scientific">Streptococcus gallinaceus</name>
    <dbReference type="NCBI Taxonomy" id="165758"/>
    <lineage>
        <taxon>Bacteria</taxon>
        <taxon>Bacillati</taxon>
        <taxon>Bacillota</taxon>
        <taxon>Bacilli</taxon>
        <taxon>Lactobacillales</taxon>
        <taxon>Streptococcaceae</taxon>
        <taxon>Streptococcus</taxon>
    </lineage>
</organism>
<dbReference type="RefSeq" id="WP_354281221.1">
    <property type="nucleotide sequence ID" value="NZ_JBEPMK010000005.1"/>
</dbReference>
<protein>
    <recommendedName>
        <fullName evidence="4">Alkaline shock response membrane anchor protein AmaP</fullName>
    </recommendedName>
</protein>